<comment type="caution">
    <text evidence="3">The sequence shown here is derived from an EMBL/GenBank/DDBJ whole genome shotgun (WGS) entry which is preliminary data.</text>
</comment>
<organism evidence="3 4">
    <name type="scientific">Edhazardia aedis (strain USNM 41457)</name>
    <name type="common">Microsporidian parasite</name>
    <dbReference type="NCBI Taxonomy" id="1003232"/>
    <lineage>
        <taxon>Eukaryota</taxon>
        <taxon>Fungi</taxon>
        <taxon>Fungi incertae sedis</taxon>
        <taxon>Microsporidia</taxon>
        <taxon>Edhazardia</taxon>
    </lineage>
</organism>
<reference evidence="4" key="2">
    <citation type="submission" date="2015-07" db="EMBL/GenBank/DDBJ databases">
        <title>Contrasting host-pathogen interactions and genome evolution in two generalist and specialist microsporidian pathogens of mosquitoes.</title>
        <authorList>
            <consortium name="The Broad Institute Genomics Platform"/>
            <consortium name="The Broad Institute Genome Sequencing Center for Infectious Disease"/>
            <person name="Cuomo C.A."/>
            <person name="Sanscrainte N.D."/>
            <person name="Goldberg J.M."/>
            <person name="Heiman D."/>
            <person name="Young S."/>
            <person name="Zeng Q."/>
            <person name="Becnel J.J."/>
            <person name="Birren B.W."/>
        </authorList>
    </citation>
    <scope>NUCLEOTIDE SEQUENCE [LARGE SCALE GENOMIC DNA]</scope>
    <source>
        <strain evidence="4">USNM 41457</strain>
    </source>
</reference>
<name>J9DNG6_EDHAE</name>
<evidence type="ECO:0000313" key="4">
    <source>
        <dbReference type="Proteomes" id="UP000003163"/>
    </source>
</evidence>
<keyword evidence="2" id="KW-0472">Membrane</keyword>
<keyword evidence="2" id="KW-1133">Transmembrane helix</keyword>
<keyword evidence="4" id="KW-1185">Reference proteome</keyword>
<evidence type="ECO:0000313" key="3">
    <source>
        <dbReference type="EMBL" id="EJW04070.1"/>
    </source>
</evidence>
<feature type="compositionally biased region" description="Low complexity" evidence="1">
    <location>
        <begin position="1"/>
        <end position="15"/>
    </location>
</feature>
<keyword evidence="2" id="KW-0812">Transmembrane</keyword>
<feature type="transmembrane region" description="Helical" evidence="2">
    <location>
        <begin position="288"/>
        <end position="307"/>
    </location>
</feature>
<feature type="region of interest" description="Disordered" evidence="1">
    <location>
        <begin position="1"/>
        <end position="25"/>
    </location>
</feature>
<protein>
    <submittedName>
        <fullName evidence="3">Uncharacterized protein</fullName>
    </submittedName>
</protein>
<evidence type="ECO:0000256" key="1">
    <source>
        <dbReference type="SAM" id="MobiDB-lite"/>
    </source>
</evidence>
<dbReference type="HOGENOM" id="CLU_900246_0_0_1"/>
<dbReference type="OrthoDB" id="2191972at2759"/>
<dbReference type="Proteomes" id="UP000003163">
    <property type="component" value="Unassembled WGS sequence"/>
</dbReference>
<dbReference type="VEuPathDB" id="MicrosporidiaDB:EDEG_01646"/>
<proteinExistence type="predicted"/>
<dbReference type="InParanoid" id="J9DNG6"/>
<feature type="transmembrane region" description="Helical" evidence="2">
    <location>
        <begin position="79"/>
        <end position="99"/>
    </location>
</feature>
<gene>
    <name evidence="3" type="ORF">EDEG_01646</name>
</gene>
<dbReference type="OMA" id="YANELQH"/>
<reference evidence="3 4" key="1">
    <citation type="submission" date="2011-08" db="EMBL/GenBank/DDBJ databases">
        <authorList>
            <person name="Liu Z.J."/>
            <person name="Shi F.L."/>
            <person name="Lu J.Q."/>
            <person name="Li M."/>
            <person name="Wang Z.L."/>
        </authorList>
    </citation>
    <scope>NUCLEOTIDE SEQUENCE [LARGE SCALE GENOMIC DNA]</scope>
    <source>
        <strain evidence="3 4">USNM 41457</strain>
    </source>
</reference>
<dbReference type="EMBL" id="AFBI03000024">
    <property type="protein sequence ID" value="EJW04070.1"/>
    <property type="molecule type" value="Genomic_DNA"/>
</dbReference>
<sequence length="309" mass="35824">MNDNNTNSEMNNGNNASKKNSQGNNNNIIKSFNDEKEFAAYIRNTQYIEILSIVEILIILCAILSILLSLYVITFYTKLAFLVLLFFQFMLSVFSMFYANELQHRCEQKDTTACKDQSQSVASDVLSMLGLQNNDKNIDHIKIEMSKIADNAKTEKEKLKKFIINLSENSIFEKLELFQNTFKKIDFVKNDFDNIMNGKVDKKIYFQKIDKMKVILEKIHDIINKISISDYLNLSESYSKIYWFFNEEGSQIAEKILMFASEEEKMKKSSKFKLCMFEVTKMCKSSELVDYLSVVMILSSVFVPLILCA</sequence>
<feature type="compositionally biased region" description="Polar residues" evidence="1">
    <location>
        <begin position="16"/>
        <end position="25"/>
    </location>
</feature>
<evidence type="ECO:0000256" key="2">
    <source>
        <dbReference type="SAM" id="Phobius"/>
    </source>
</evidence>
<feature type="transmembrane region" description="Helical" evidence="2">
    <location>
        <begin position="50"/>
        <end position="73"/>
    </location>
</feature>
<accession>J9DNG6</accession>
<dbReference type="AlphaFoldDB" id="J9DNG6"/>